<name>A0A399J2Y6_9RHOB</name>
<evidence type="ECO:0000256" key="3">
    <source>
        <dbReference type="ARBA" id="ARBA00023015"/>
    </source>
</evidence>
<evidence type="ECO:0000313" key="7">
    <source>
        <dbReference type="EMBL" id="RII39621.1"/>
    </source>
</evidence>
<dbReference type="PROSITE" id="PS50937">
    <property type="entry name" value="HTH_MERR_2"/>
    <property type="match status" value="1"/>
</dbReference>
<dbReference type="InterPro" id="IPR000551">
    <property type="entry name" value="MerR-type_HTH_dom"/>
</dbReference>
<dbReference type="NCBIfam" id="TIGR02044">
    <property type="entry name" value="CueR"/>
    <property type="match status" value="1"/>
</dbReference>
<keyword evidence="5" id="KW-0804">Transcription</keyword>
<evidence type="ECO:0000256" key="4">
    <source>
        <dbReference type="ARBA" id="ARBA00023125"/>
    </source>
</evidence>
<evidence type="ECO:0000313" key="8">
    <source>
        <dbReference type="Proteomes" id="UP000265848"/>
    </source>
</evidence>
<dbReference type="Pfam" id="PF09278">
    <property type="entry name" value="MerR-DNA-bind"/>
    <property type="match status" value="1"/>
</dbReference>
<accession>A0A399J2Y6</accession>
<protein>
    <submittedName>
        <fullName evidence="7">Cu(I)-responsive transcriptional regulator</fullName>
    </submittedName>
</protein>
<dbReference type="SMART" id="SM00422">
    <property type="entry name" value="HTH_MERR"/>
    <property type="match status" value="1"/>
</dbReference>
<keyword evidence="4" id="KW-0238">DNA-binding</keyword>
<dbReference type="InterPro" id="IPR015358">
    <property type="entry name" value="Tscrpt_reg_MerR_DNA-bd"/>
</dbReference>
<comment type="subcellular location">
    <subcellularLocation>
        <location evidence="1">Cytoplasm</location>
    </subcellularLocation>
</comment>
<dbReference type="InterPro" id="IPR011789">
    <property type="entry name" value="CueR"/>
</dbReference>
<keyword evidence="8" id="KW-1185">Reference proteome</keyword>
<dbReference type="GO" id="GO:0045893">
    <property type="term" value="P:positive regulation of DNA-templated transcription"/>
    <property type="evidence" value="ECO:0007669"/>
    <property type="project" value="InterPro"/>
</dbReference>
<evidence type="ECO:0000256" key="5">
    <source>
        <dbReference type="ARBA" id="ARBA00023163"/>
    </source>
</evidence>
<organism evidence="7 8">
    <name type="scientific">Pseudooceanicola sediminis</name>
    <dbReference type="NCBI Taxonomy" id="2211117"/>
    <lineage>
        <taxon>Bacteria</taxon>
        <taxon>Pseudomonadati</taxon>
        <taxon>Pseudomonadota</taxon>
        <taxon>Alphaproteobacteria</taxon>
        <taxon>Rhodobacterales</taxon>
        <taxon>Paracoccaceae</taxon>
        <taxon>Pseudooceanicola</taxon>
    </lineage>
</organism>
<dbReference type="OrthoDB" id="9802944at2"/>
<dbReference type="PANTHER" id="PTHR30204">
    <property type="entry name" value="REDOX-CYCLING DRUG-SENSING TRANSCRIPTIONAL ACTIVATOR SOXR"/>
    <property type="match status" value="1"/>
</dbReference>
<dbReference type="GO" id="GO:0003700">
    <property type="term" value="F:DNA-binding transcription factor activity"/>
    <property type="evidence" value="ECO:0007669"/>
    <property type="project" value="InterPro"/>
</dbReference>
<dbReference type="SUPFAM" id="SSF46955">
    <property type="entry name" value="Putative DNA-binding domain"/>
    <property type="match status" value="1"/>
</dbReference>
<feature type="domain" description="HTH merR-type" evidence="6">
    <location>
        <begin position="1"/>
        <end position="68"/>
    </location>
</feature>
<dbReference type="AlphaFoldDB" id="A0A399J2Y6"/>
<dbReference type="GO" id="GO:0005737">
    <property type="term" value="C:cytoplasm"/>
    <property type="evidence" value="ECO:0007669"/>
    <property type="project" value="UniProtKB-SubCell"/>
</dbReference>
<evidence type="ECO:0000256" key="1">
    <source>
        <dbReference type="ARBA" id="ARBA00004496"/>
    </source>
</evidence>
<reference evidence="7 8" key="1">
    <citation type="submission" date="2018-08" db="EMBL/GenBank/DDBJ databases">
        <title>Pseudooceanicola sediminis CY03 in the family Rhodobacteracea.</title>
        <authorList>
            <person name="Zhang Y.-J."/>
        </authorList>
    </citation>
    <scope>NUCLEOTIDE SEQUENCE [LARGE SCALE GENOMIC DNA]</scope>
    <source>
        <strain evidence="7 8">CY03</strain>
    </source>
</reference>
<keyword evidence="2" id="KW-0963">Cytoplasm</keyword>
<comment type="caution">
    <text evidence="7">The sequence shown here is derived from an EMBL/GenBank/DDBJ whole genome shotgun (WGS) entry which is preliminary data.</text>
</comment>
<dbReference type="Gene3D" id="1.10.1660.10">
    <property type="match status" value="1"/>
</dbReference>
<dbReference type="InterPro" id="IPR009061">
    <property type="entry name" value="DNA-bd_dom_put_sf"/>
</dbReference>
<gene>
    <name evidence="7" type="primary">cueR</name>
    <name evidence="7" type="ORF">DL237_05565</name>
</gene>
<dbReference type="CDD" id="cd01108">
    <property type="entry name" value="HTH_CueR"/>
    <property type="match status" value="1"/>
</dbReference>
<dbReference type="InterPro" id="IPR047057">
    <property type="entry name" value="MerR_fam"/>
</dbReference>
<dbReference type="Proteomes" id="UP000265848">
    <property type="component" value="Unassembled WGS sequence"/>
</dbReference>
<sequence length="130" mass="14236">MNIGDVASATGLPAKTIRYYEDIGLVAPRRGENGYRTFDETDLHKLSFVARSRSLGFSTEDCRALLELYNDRSRASADVRAVAEANLARVAAKITELEAMQKTLTTLVHRCHGDARPDCPILEDLAAPTA</sequence>
<dbReference type="PANTHER" id="PTHR30204:SF94">
    <property type="entry name" value="HEAVY METAL-DEPENDENT TRANSCRIPTIONAL REGULATOR HI_0293-RELATED"/>
    <property type="match status" value="1"/>
</dbReference>
<evidence type="ECO:0000259" key="6">
    <source>
        <dbReference type="PROSITE" id="PS50937"/>
    </source>
</evidence>
<keyword evidence="3" id="KW-0805">Transcription regulation</keyword>
<dbReference type="PRINTS" id="PR00040">
    <property type="entry name" value="HTHMERR"/>
</dbReference>
<dbReference type="Pfam" id="PF00376">
    <property type="entry name" value="MerR"/>
    <property type="match status" value="1"/>
</dbReference>
<dbReference type="GO" id="GO:0005507">
    <property type="term" value="F:copper ion binding"/>
    <property type="evidence" value="ECO:0007669"/>
    <property type="project" value="InterPro"/>
</dbReference>
<proteinExistence type="predicted"/>
<dbReference type="GO" id="GO:0003677">
    <property type="term" value="F:DNA binding"/>
    <property type="evidence" value="ECO:0007669"/>
    <property type="project" value="UniProtKB-KW"/>
</dbReference>
<dbReference type="RefSeq" id="WP_119398229.1">
    <property type="nucleotide sequence ID" value="NZ_QWJJ01000004.1"/>
</dbReference>
<dbReference type="EMBL" id="QWJJ01000004">
    <property type="protein sequence ID" value="RII39621.1"/>
    <property type="molecule type" value="Genomic_DNA"/>
</dbReference>
<evidence type="ECO:0000256" key="2">
    <source>
        <dbReference type="ARBA" id="ARBA00022490"/>
    </source>
</evidence>